<dbReference type="EMBL" id="JXKH01000001">
    <property type="protein sequence ID" value="OJG20059.1"/>
    <property type="molecule type" value="Genomic_DNA"/>
</dbReference>
<keyword evidence="3" id="KW-0238">DNA-binding</keyword>
<evidence type="ECO:0000259" key="4">
    <source>
        <dbReference type="PROSITE" id="PS51192"/>
    </source>
</evidence>
<dbReference type="SMART" id="SM00490">
    <property type="entry name" value="HELICc"/>
    <property type="match status" value="1"/>
</dbReference>
<feature type="domain" description="Helicase C-terminal" evidence="5">
    <location>
        <begin position="283"/>
        <end position="422"/>
    </location>
</feature>
<sequence>MEQQNYFGRLVFLSESLPNIAGQPALSVRGKWVVCQRCGEKTLKKQVLLATGHYYCPHCLIMGRVSSAGWLYWLPQPLFKLNQWQLTWQGELTVKQQQVADQLLDWHDKRQNGLVWAVTGAGKTEMMFPVILAALNRGERVAVASPRVDVCLELQPRLEQAFNGKVILLYGGEDYQYGQLTLCTTHQLLRFKEAFQLLIIDEVDAFPYVSEKMLQYAAQRACQPQGTLLYLTATPTTALKRQIAKKELSVMILPRRFHGQPLVVPEFLWCVGWRQLSASALKKIIKLINTWRRQGEPLLLFCPEIRYMAKLKTALQAFFPEITAVHAADPQRQEKVAAFRQGTNHLLLSSTILERGVTFPGVNVLVIGANDRVFSKSALVQIAGRVGRSLAKPDGFVGFLHDGLSLAMKNARQEIRFLNRLD</sequence>
<dbReference type="Pfam" id="PF00271">
    <property type="entry name" value="Helicase_C"/>
    <property type="match status" value="1"/>
</dbReference>
<dbReference type="InterPro" id="IPR001650">
    <property type="entry name" value="Helicase_C-like"/>
</dbReference>
<keyword evidence="2" id="KW-0067">ATP-binding</keyword>
<gene>
    <name evidence="6" type="ORF">RU97_GL000292</name>
</gene>
<dbReference type="SUPFAM" id="SSF52540">
    <property type="entry name" value="P-loop containing nucleoside triphosphate hydrolases"/>
    <property type="match status" value="1"/>
</dbReference>
<dbReference type="AlphaFoldDB" id="A0A1L8RJW2"/>
<dbReference type="Pfam" id="PF04851">
    <property type="entry name" value="ResIII"/>
    <property type="match status" value="1"/>
</dbReference>
<dbReference type="GO" id="GO:0043138">
    <property type="term" value="F:3'-5' DNA helicase activity"/>
    <property type="evidence" value="ECO:0007669"/>
    <property type="project" value="TreeGrafter"/>
</dbReference>
<organism evidence="6 7">
    <name type="scientific">Enterococcus canis</name>
    <dbReference type="NCBI Taxonomy" id="214095"/>
    <lineage>
        <taxon>Bacteria</taxon>
        <taxon>Bacillati</taxon>
        <taxon>Bacillota</taxon>
        <taxon>Bacilli</taxon>
        <taxon>Lactobacillales</taxon>
        <taxon>Enterococcaceae</taxon>
        <taxon>Enterococcus</taxon>
    </lineage>
</organism>
<dbReference type="PROSITE" id="PS51194">
    <property type="entry name" value="HELICASE_CTER"/>
    <property type="match status" value="1"/>
</dbReference>
<proteinExistence type="predicted"/>
<reference evidence="6 7" key="1">
    <citation type="submission" date="2014-12" db="EMBL/GenBank/DDBJ databases">
        <title>Draft genome sequences of 29 type strains of Enterococci.</title>
        <authorList>
            <person name="Zhong Z."/>
            <person name="Sun Z."/>
            <person name="Liu W."/>
            <person name="Zhang W."/>
            <person name="Zhang H."/>
        </authorList>
    </citation>
    <scope>NUCLEOTIDE SEQUENCE [LARGE SCALE GENOMIC DNA]</scope>
    <source>
        <strain evidence="6 7">DSM 17029</strain>
    </source>
</reference>
<evidence type="ECO:0000256" key="3">
    <source>
        <dbReference type="ARBA" id="ARBA00023125"/>
    </source>
</evidence>
<evidence type="ECO:0000313" key="6">
    <source>
        <dbReference type="EMBL" id="OJG20059.1"/>
    </source>
</evidence>
<dbReference type="PANTHER" id="PTHR30580:SF1">
    <property type="entry name" value="COMF OPERON PROTEIN 1"/>
    <property type="match status" value="1"/>
</dbReference>
<protein>
    <submittedName>
        <fullName evidence="6">Competence protein FA</fullName>
    </submittedName>
</protein>
<keyword evidence="1" id="KW-0547">Nucleotide-binding</keyword>
<dbReference type="InterPro" id="IPR006935">
    <property type="entry name" value="Helicase/UvrB_N"/>
</dbReference>
<dbReference type="RefSeq" id="WP_067391948.1">
    <property type="nucleotide sequence ID" value="NZ_JXKH01000001.1"/>
</dbReference>
<dbReference type="GO" id="GO:0006270">
    <property type="term" value="P:DNA replication initiation"/>
    <property type="evidence" value="ECO:0007669"/>
    <property type="project" value="TreeGrafter"/>
</dbReference>
<comment type="caution">
    <text evidence="6">The sequence shown here is derived from an EMBL/GenBank/DDBJ whole genome shotgun (WGS) entry which is preliminary data.</text>
</comment>
<dbReference type="InterPro" id="IPR027417">
    <property type="entry name" value="P-loop_NTPase"/>
</dbReference>
<feature type="domain" description="Helicase ATP-binding" evidence="4">
    <location>
        <begin position="104"/>
        <end position="253"/>
    </location>
</feature>
<dbReference type="PROSITE" id="PS51192">
    <property type="entry name" value="HELICASE_ATP_BIND_1"/>
    <property type="match status" value="1"/>
</dbReference>
<dbReference type="Proteomes" id="UP000181884">
    <property type="component" value="Unassembled WGS sequence"/>
</dbReference>
<dbReference type="PANTHER" id="PTHR30580">
    <property type="entry name" value="PRIMOSOMAL PROTEIN N"/>
    <property type="match status" value="1"/>
</dbReference>
<evidence type="ECO:0000256" key="2">
    <source>
        <dbReference type="ARBA" id="ARBA00022840"/>
    </source>
</evidence>
<evidence type="ECO:0000256" key="1">
    <source>
        <dbReference type="ARBA" id="ARBA00022741"/>
    </source>
</evidence>
<name>A0A1L8RJW2_9ENTE</name>
<dbReference type="GO" id="GO:0005524">
    <property type="term" value="F:ATP binding"/>
    <property type="evidence" value="ECO:0007669"/>
    <property type="project" value="UniProtKB-KW"/>
</dbReference>
<dbReference type="Gene3D" id="3.40.50.300">
    <property type="entry name" value="P-loop containing nucleotide triphosphate hydrolases"/>
    <property type="match status" value="2"/>
</dbReference>
<dbReference type="GO" id="GO:0006302">
    <property type="term" value="P:double-strand break repair"/>
    <property type="evidence" value="ECO:0007669"/>
    <property type="project" value="TreeGrafter"/>
</dbReference>
<keyword evidence="7" id="KW-1185">Reference proteome</keyword>
<dbReference type="InterPro" id="IPR014001">
    <property type="entry name" value="Helicase_ATP-bd"/>
</dbReference>
<dbReference type="SMART" id="SM00487">
    <property type="entry name" value="DEXDc"/>
    <property type="match status" value="1"/>
</dbReference>
<dbReference type="STRING" id="214095.RU97_GL000292"/>
<dbReference type="GO" id="GO:0003677">
    <property type="term" value="F:DNA binding"/>
    <property type="evidence" value="ECO:0007669"/>
    <property type="project" value="UniProtKB-KW"/>
</dbReference>
<evidence type="ECO:0000259" key="5">
    <source>
        <dbReference type="PROSITE" id="PS51194"/>
    </source>
</evidence>
<dbReference type="GO" id="GO:0016787">
    <property type="term" value="F:hydrolase activity"/>
    <property type="evidence" value="ECO:0007669"/>
    <property type="project" value="InterPro"/>
</dbReference>
<evidence type="ECO:0000313" key="7">
    <source>
        <dbReference type="Proteomes" id="UP000181884"/>
    </source>
</evidence>
<accession>A0A1L8RJW2</accession>
<dbReference type="GO" id="GO:0006310">
    <property type="term" value="P:DNA recombination"/>
    <property type="evidence" value="ECO:0007669"/>
    <property type="project" value="TreeGrafter"/>
</dbReference>